<accession>A0A160VAC3</accession>
<dbReference type="EMBL" id="FAXA01000061">
    <property type="protein sequence ID" value="CUV01400.1"/>
    <property type="molecule type" value="Genomic_DNA"/>
</dbReference>
<dbReference type="AlphaFoldDB" id="A0A160VAC3"/>
<feature type="domain" description="Acyl-CoA dehydrogenase C-terminal" evidence="2">
    <location>
        <begin position="185"/>
        <end position="312"/>
    </location>
</feature>
<dbReference type="SUPFAM" id="SSF47203">
    <property type="entry name" value="Acyl-CoA dehydrogenase C-terminal domain-like"/>
    <property type="match status" value="1"/>
</dbReference>
<dbReference type="InterPro" id="IPR036250">
    <property type="entry name" value="AcylCo_DH-like_C"/>
</dbReference>
<sequence length="335" mass="35898">MGGPETNPITSFHAIEELSKADGSVGWCAMLSSGTGVFTGWLDADVGQSMFGRPPDFRLAGSIRPEGRAIIADGGYIVTGQWDYASGVNHANWLLCTCKVEDGNGPQLTDQGTPVTRVLLAPVNAAIIIDTWDVMGMRGTGSNDFVLNDVFVPDERTFSLLDTPREEGPLYHPRFFFTGLWTQTVANALGMARGAMNAFLELAAESGSTMSPTLLRDRPAAQSAVGEAEAIISGARAYVLDSVGRAWQATRDGNQDPSREIAQSRLAITRGIRESVRAVDILFHAAGSNAVHRRHPLERFFRDIHVAAQHIAGLPSNIEAGGRVMLGLEPGGPGW</sequence>
<dbReference type="InterPro" id="IPR050741">
    <property type="entry name" value="Acyl-CoA_dehydrogenase"/>
</dbReference>
<dbReference type="Gene3D" id="2.40.110.10">
    <property type="entry name" value="Butyryl-CoA Dehydrogenase, subunit A, domain 2"/>
    <property type="match status" value="1"/>
</dbReference>
<reference evidence="3" key="1">
    <citation type="submission" date="2015-10" db="EMBL/GenBank/DDBJ databases">
        <authorList>
            <person name="Gilbert D.G."/>
        </authorList>
    </citation>
    <scope>NUCLEOTIDE SEQUENCE</scope>
</reference>
<keyword evidence="1" id="KW-0560">Oxidoreductase</keyword>
<dbReference type="GO" id="GO:0033539">
    <property type="term" value="P:fatty acid beta-oxidation using acyl-CoA dehydrogenase"/>
    <property type="evidence" value="ECO:0007669"/>
    <property type="project" value="TreeGrafter"/>
</dbReference>
<evidence type="ECO:0000313" key="3">
    <source>
        <dbReference type="EMBL" id="CUV01400.1"/>
    </source>
</evidence>
<evidence type="ECO:0000259" key="2">
    <source>
        <dbReference type="Pfam" id="PF08028"/>
    </source>
</evidence>
<dbReference type="InterPro" id="IPR013107">
    <property type="entry name" value="Acyl-CoA_DH_C"/>
</dbReference>
<dbReference type="GO" id="GO:0050660">
    <property type="term" value="F:flavin adenine dinucleotide binding"/>
    <property type="evidence" value="ECO:0007669"/>
    <property type="project" value="InterPro"/>
</dbReference>
<dbReference type="Gene3D" id="1.10.540.10">
    <property type="entry name" value="Acyl-CoA dehydrogenase/oxidase, N-terminal domain"/>
    <property type="match status" value="1"/>
</dbReference>
<name>A0A160VAC3_9ZZZZ</name>
<dbReference type="InterPro" id="IPR009100">
    <property type="entry name" value="AcylCoA_DH/oxidase_NM_dom_sf"/>
</dbReference>
<dbReference type="PANTHER" id="PTHR48083:SF5">
    <property type="entry name" value="NRGC PROTEIN"/>
    <property type="match status" value="1"/>
</dbReference>
<dbReference type="PANTHER" id="PTHR48083">
    <property type="entry name" value="MEDIUM-CHAIN SPECIFIC ACYL-COA DEHYDROGENASE, MITOCHONDRIAL-RELATED"/>
    <property type="match status" value="1"/>
</dbReference>
<evidence type="ECO:0000256" key="1">
    <source>
        <dbReference type="ARBA" id="ARBA00023002"/>
    </source>
</evidence>
<gene>
    <name evidence="3" type="ORF">MGWOODY_Clf348</name>
</gene>
<dbReference type="InterPro" id="IPR037069">
    <property type="entry name" value="AcylCoA_DH/ox_N_sf"/>
</dbReference>
<dbReference type="SUPFAM" id="SSF56645">
    <property type="entry name" value="Acyl-CoA dehydrogenase NM domain-like"/>
    <property type="match status" value="1"/>
</dbReference>
<organism evidence="3">
    <name type="scientific">hydrothermal vent metagenome</name>
    <dbReference type="NCBI Taxonomy" id="652676"/>
    <lineage>
        <taxon>unclassified sequences</taxon>
        <taxon>metagenomes</taxon>
        <taxon>ecological metagenomes</taxon>
    </lineage>
</organism>
<dbReference type="GO" id="GO:0005737">
    <property type="term" value="C:cytoplasm"/>
    <property type="evidence" value="ECO:0007669"/>
    <property type="project" value="TreeGrafter"/>
</dbReference>
<dbReference type="GO" id="GO:0003995">
    <property type="term" value="F:acyl-CoA dehydrogenase activity"/>
    <property type="evidence" value="ECO:0007669"/>
    <property type="project" value="TreeGrafter"/>
</dbReference>
<dbReference type="InterPro" id="IPR046373">
    <property type="entry name" value="Acyl-CoA_Oxase/DH_mid-dom_sf"/>
</dbReference>
<dbReference type="Pfam" id="PF08028">
    <property type="entry name" value="Acyl-CoA_dh_2"/>
    <property type="match status" value="1"/>
</dbReference>
<proteinExistence type="predicted"/>
<protein>
    <submittedName>
        <fullName evidence="3">Pigment protein</fullName>
    </submittedName>
</protein>
<dbReference type="Gene3D" id="1.20.140.10">
    <property type="entry name" value="Butyryl-CoA Dehydrogenase, subunit A, domain 3"/>
    <property type="match status" value="1"/>
</dbReference>